<feature type="domain" description="D-serine dehydratase-like" evidence="3">
    <location>
        <begin position="154"/>
        <end position="251"/>
    </location>
</feature>
<dbReference type="GO" id="GO:0036088">
    <property type="term" value="P:D-serine catabolic process"/>
    <property type="evidence" value="ECO:0007669"/>
    <property type="project" value="TreeGrafter"/>
</dbReference>
<accession>A0A915IMC7</accession>
<dbReference type="InterPro" id="IPR029066">
    <property type="entry name" value="PLP-binding_barrel"/>
</dbReference>
<dbReference type="OMA" id="NCEKMLA"/>
<protein>
    <submittedName>
        <fullName evidence="5">D-serine dehydratase-like domain-containing protein</fullName>
    </submittedName>
</protein>
<dbReference type="InterPro" id="IPR051466">
    <property type="entry name" value="D-amino_acid_metab_enzyme"/>
</dbReference>
<keyword evidence="4" id="KW-1185">Reference proteome</keyword>
<evidence type="ECO:0000259" key="3">
    <source>
        <dbReference type="SMART" id="SM01119"/>
    </source>
</evidence>
<proteinExistence type="inferred from homology"/>
<dbReference type="InterPro" id="IPR026956">
    <property type="entry name" value="D-ser_dehydrat-like_dom"/>
</dbReference>
<evidence type="ECO:0000256" key="2">
    <source>
        <dbReference type="ARBA" id="ARBA00023239"/>
    </source>
</evidence>
<dbReference type="Pfam" id="PF14031">
    <property type="entry name" value="D-ser_dehydrat"/>
    <property type="match status" value="1"/>
</dbReference>
<dbReference type="PANTHER" id="PTHR28004">
    <property type="entry name" value="ZGC:162816-RELATED"/>
    <property type="match status" value="1"/>
</dbReference>
<reference evidence="5" key="1">
    <citation type="submission" date="2022-11" db="UniProtKB">
        <authorList>
            <consortium name="WormBaseParasite"/>
        </authorList>
    </citation>
    <scope>IDENTIFICATION</scope>
</reference>
<comment type="similarity">
    <text evidence="1">Belongs to the DSD1 family.</text>
</comment>
<organism evidence="4 5">
    <name type="scientific">Romanomermis culicivorax</name>
    <name type="common">Nematode worm</name>
    <dbReference type="NCBI Taxonomy" id="13658"/>
    <lineage>
        <taxon>Eukaryota</taxon>
        <taxon>Metazoa</taxon>
        <taxon>Ecdysozoa</taxon>
        <taxon>Nematoda</taxon>
        <taxon>Enoplea</taxon>
        <taxon>Dorylaimia</taxon>
        <taxon>Mermithida</taxon>
        <taxon>Mermithoidea</taxon>
        <taxon>Mermithidae</taxon>
        <taxon>Romanomermis</taxon>
    </lineage>
</organism>
<dbReference type="SUPFAM" id="SSF51419">
    <property type="entry name" value="PLP-binding barrel"/>
    <property type="match status" value="1"/>
</dbReference>
<sequence>MVDNDWIVKKLNAFLENPKSQRKLSTFIDIDCGYHRSGTIWNSEATVSLVREVINSSVLSFAGLYVHCGDSYNVKDMEMTVSDVQNLTIDHLIHLADRLKSLQIEVPLLSTGSTPSCSQPCDKFSYVQEMHPGNYIFYDAQQFLLGSCQLNEIACTVATRVVGHYPSRNELLIDCGFSALTKQGEDRLPSGYVIFPKNPELKLTSMTQELGKITSLERINYSKYPIGKILFMYPYHSCATAALYDRYYIHENFIVTDIWKPCRGW</sequence>
<dbReference type="SMART" id="SM01119">
    <property type="entry name" value="D-ser_dehydrat"/>
    <property type="match status" value="1"/>
</dbReference>
<dbReference type="Gene3D" id="3.20.20.10">
    <property type="entry name" value="Alanine racemase"/>
    <property type="match status" value="1"/>
</dbReference>
<dbReference type="InterPro" id="IPR001608">
    <property type="entry name" value="Ala_racemase_N"/>
</dbReference>
<dbReference type="GO" id="GO:0008721">
    <property type="term" value="F:D-serine ammonia-lyase activity"/>
    <property type="evidence" value="ECO:0007669"/>
    <property type="project" value="TreeGrafter"/>
</dbReference>
<evidence type="ECO:0000256" key="1">
    <source>
        <dbReference type="ARBA" id="ARBA00005323"/>
    </source>
</evidence>
<dbReference type="PANTHER" id="PTHR28004:SF2">
    <property type="entry name" value="D-SERINE DEHYDRATASE"/>
    <property type="match status" value="1"/>
</dbReference>
<evidence type="ECO:0000313" key="5">
    <source>
        <dbReference type="WBParaSite" id="nRc.2.0.1.t14618-RA"/>
    </source>
</evidence>
<name>A0A915IMC7_ROMCU</name>
<evidence type="ECO:0000313" key="4">
    <source>
        <dbReference type="Proteomes" id="UP000887565"/>
    </source>
</evidence>
<dbReference type="Proteomes" id="UP000887565">
    <property type="component" value="Unplaced"/>
</dbReference>
<dbReference type="Pfam" id="PF01168">
    <property type="entry name" value="Ala_racemase_N"/>
    <property type="match status" value="1"/>
</dbReference>
<keyword evidence="2" id="KW-0456">Lyase</keyword>
<dbReference type="AlphaFoldDB" id="A0A915IMC7"/>
<dbReference type="Gene3D" id="2.40.37.20">
    <property type="entry name" value="D-serine dehydratase-like domain"/>
    <property type="match status" value="1"/>
</dbReference>
<dbReference type="InterPro" id="IPR042208">
    <property type="entry name" value="D-ser_dehydrat-like_sf"/>
</dbReference>
<dbReference type="WBParaSite" id="nRc.2.0.1.t14618-RA">
    <property type="protein sequence ID" value="nRc.2.0.1.t14618-RA"/>
    <property type="gene ID" value="nRc.2.0.1.g14618"/>
</dbReference>